<dbReference type="Proteomes" id="UP000275368">
    <property type="component" value="Chromosome"/>
</dbReference>
<dbReference type="AlphaFoldDB" id="A0A3G9IWC7"/>
<evidence type="ECO:0008006" key="3">
    <source>
        <dbReference type="Google" id="ProtNLM"/>
    </source>
</evidence>
<reference evidence="1 2" key="1">
    <citation type="submission" date="2018-11" db="EMBL/GenBank/DDBJ databases">
        <title>Complete genome sequence of Paenibacillus baekrokdamisoli strain KCTC 33723.</title>
        <authorList>
            <person name="Kang S.W."/>
            <person name="Lee K.C."/>
            <person name="Kim K.K."/>
            <person name="Kim J.S."/>
            <person name="Kim D.S."/>
            <person name="Ko S.H."/>
            <person name="Yang S.H."/>
            <person name="Lee J.S."/>
        </authorList>
    </citation>
    <scope>NUCLEOTIDE SEQUENCE [LARGE SCALE GENOMIC DNA]</scope>
    <source>
        <strain evidence="1 2">KCTC 33723</strain>
    </source>
</reference>
<dbReference type="RefSeq" id="WP_125662493.1">
    <property type="nucleotide sequence ID" value="NZ_JACHXC010000015.1"/>
</dbReference>
<keyword evidence="2" id="KW-1185">Reference proteome</keyword>
<evidence type="ECO:0000313" key="1">
    <source>
        <dbReference type="EMBL" id="BBH23207.1"/>
    </source>
</evidence>
<dbReference type="EMBL" id="AP019308">
    <property type="protein sequence ID" value="BBH23207.1"/>
    <property type="molecule type" value="Genomic_DNA"/>
</dbReference>
<protein>
    <recommendedName>
        <fullName evidence="3">Phospholipase C/D domain-containing protein</fullName>
    </recommendedName>
</protein>
<organism evidence="1 2">
    <name type="scientific">Paenibacillus baekrokdamisoli</name>
    <dbReference type="NCBI Taxonomy" id="1712516"/>
    <lineage>
        <taxon>Bacteria</taxon>
        <taxon>Bacillati</taxon>
        <taxon>Bacillota</taxon>
        <taxon>Bacilli</taxon>
        <taxon>Bacillales</taxon>
        <taxon>Paenibacillaceae</taxon>
        <taxon>Paenibacillus</taxon>
    </lineage>
</organism>
<proteinExistence type="predicted"/>
<gene>
    <name evidence="1" type="ORF">Back11_45520</name>
</gene>
<dbReference type="OrthoDB" id="9810012at2"/>
<name>A0A3G9IWC7_9BACL</name>
<sequence>MPWPMVHFAIVERLYKHEPSPEFILGSLAPDAIHVREQATREDKNRTHLGNADGSMPTLLTFSNFCAANLNQSDEKGWKEFVLGYITHVYTDLRWTETVWEDYTRKIKQSIASHEPIKDRYNLEVCQIDCDLYKKEEWTGKILSLLNESRAYSIADLLDDNEISLYRDRTIQWLRDDNNNPHIQPLYITVESVTAFIIRTTEELDPLIKEWEHV</sequence>
<accession>A0A3G9IWC7</accession>
<evidence type="ECO:0000313" key="2">
    <source>
        <dbReference type="Proteomes" id="UP000275368"/>
    </source>
</evidence>
<dbReference type="KEGG" id="pbk:Back11_45520"/>